<evidence type="ECO:0000313" key="5">
    <source>
        <dbReference type="Proteomes" id="UP001500363"/>
    </source>
</evidence>
<dbReference type="InterPro" id="IPR036388">
    <property type="entry name" value="WH-like_DNA-bd_sf"/>
</dbReference>
<accession>A0ABP4LFT6</accession>
<gene>
    <name evidence="4" type="ORF">GCM10009741_25300</name>
</gene>
<evidence type="ECO:0000259" key="3">
    <source>
        <dbReference type="PROSITE" id="PS51000"/>
    </source>
</evidence>
<dbReference type="Pfam" id="PF08279">
    <property type="entry name" value="HTH_11"/>
    <property type="match status" value="1"/>
</dbReference>
<comment type="caution">
    <text evidence="4">The sequence shown here is derived from an EMBL/GenBank/DDBJ whole genome shotgun (WGS) entry which is preliminary data.</text>
</comment>
<dbReference type="EMBL" id="BAAANC010000001">
    <property type="protein sequence ID" value="GAA1522778.1"/>
    <property type="molecule type" value="Genomic_DNA"/>
</dbReference>
<dbReference type="InterPro" id="IPR036390">
    <property type="entry name" value="WH_DNA-bd_sf"/>
</dbReference>
<evidence type="ECO:0000256" key="1">
    <source>
        <dbReference type="ARBA" id="ARBA00023015"/>
    </source>
</evidence>
<dbReference type="InterPro" id="IPR026881">
    <property type="entry name" value="WYL_dom"/>
</dbReference>
<dbReference type="InterPro" id="IPR028349">
    <property type="entry name" value="PafC-like"/>
</dbReference>
<dbReference type="PIRSF" id="PIRSF016838">
    <property type="entry name" value="PafC"/>
    <property type="match status" value="1"/>
</dbReference>
<organism evidence="4 5">
    <name type="scientific">Kribbella lupini</name>
    <dbReference type="NCBI Taxonomy" id="291602"/>
    <lineage>
        <taxon>Bacteria</taxon>
        <taxon>Bacillati</taxon>
        <taxon>Actinomycetota</taxon>
        <taxon>Actinomycetes</taxon>
        <taxon>Propionibacteriales</taxon>
        <taxon>Kribbellaceae</taxon>
        <taxon>Kribbella</taxon>
    </lineage>
</organism>
<dbReference type="Gene3D" id="1.10.10.10">
    <property type="entry name" value="Winged helix-like DNA-binding domain superfamily/Winged helix DNA-binding domain"/>
    <property type="match status" value="1"/>
</dbReference>
<dbReference type="InterPro" id="IPR057727">
    <property type="entry name" value="WCX_dom"/>
</dbReference>
<dbReference type="PROSITE" id="PS52050">
    <property type="entry name" value="WYL"/>
    <property type="match status" value="1"/>
</dbReference>
<evidence type="ECO:0000313" key="4">
    <source>
        <dbReference type="EMBL" id="GAA1522778.1"/>
    </source>
</evidence>
<dbReference type="PANTHER" id="PTHR34580:SF3">
    <property type="entry name" value="PROTEIN PAFB"/>
    <property type="match status" value="1"/>
</dbReference>
<dbReference type="SUPFAM" id="SSF46785">
    <property type="entry name" value="Winged helix' DNA-binding domain"/>
    <property type="match status" value="1"/>
</dbReference>
<keyword evidence="5" id="KW-1185">Reference proteome</keyword>
<keyword evidence="2" id="KW-0804">Transcription</keyword>
<dbReference type="Pfam" id="PF13280">
    <property type="entry name" value="WYL"/>
    <property type="match status" value="1"/>
</dbReference>
<reference evidence="5" key="1">
    <citation type="journal article" date="2019" name="Int. J. Syst. Evol. Microbiol.">
        <title>The Global Catalogue of Microorganisms (GCM) 10K type strain sequencing project: providing services to taxonomists for standard genome sequencing and annotation.</title>
        <authorList>
            <consortium name="The Broad Institute Genomics Platform"/>
            <consortium name="The Broad Institute Genome Sequencing Center for Infectious Disease"/>
            <person name="Wu L."/>
            <person name="Ma J."/>
        </authorList>
    </citation>
    <scope>NUCLEOTIDE SEQUENCE [LARGE SCALE GENOMIC DNA]</scope>
    <source>
        <strain evidence="5">JCM 14303</strain>
    </source>
</reference>
<protein>
    <submittedName>
        <fullName evidence="4">WYL domain-containing protein</fullName>
    </submittedName>
</protein>
<sequence>MTRPTSRVFALLELLQGGGTRRVADLAERLGVDERTVRRYAEHLIDLDIPVRSIRGRYGGYRLAPGYRMPPLMLTDDEAVALAIGLVVGRRAGLVPESAASESALAKLRRVLPTRLADRLGALLTTSSFTAPPRPTLPTDTGVLLTLAEAARDRRAVELAYTDRHGRTSSRTIFPYGVVAHAGRWYVATADRTFRLDRIIAASLLTATTGEPPAEDPASAVLRSLASTPWTHRVAVRVAGTVDDVERRLPLGLAVVTPVIPSPIVPDSGVARAADVRSASAEPAEVRVEFRAERLDWVPALLAGLDRPFVIEQPAELRQHVADLADKLATWANV</sequence>
<dbReference type="InterPro" id="IPR013196">
    <property type="entry name" value="HTH_11"/>
</dbReference>
<evidence type="ECO:0000256" key="2">
    <source>
        <dbReference type="ARBA" id="ARBA00023163"/>
    </source>
</evidence>
<name>A0ABP4LFT6_9ACTN</name>
<proteinExistence type="predicted"/>
<keyword evidence="1" id="KW-0805">Transcription regulation</keyword>
<dbReference type="PROSITE" id="PS51000">
    <property type="entry name" value="HTH_DEOR_2"/>
    <property type="match status" value="1"/>
</dbReference>
<dbReference type="InterPro" id="IPR051534">
    <property type="entry name" value="CBASS_pafABC_assoc_protein"/>
</dbReference>
<dbReference type="RefSeq" id="WP_344173365.1">
    <property type="nucleotide sequence ID" value="NZ_BAAANC010000001.1"/>
</dbReference>
<dbReference type="Proteomes" id="UP001500363">
    <property type="component" value="Unassembled WGS sequence"/>
</dbReference>
<feature type="domain" description="HTH deoR-type" evidence="3">
    <location>
        <begin position="4"/>
        <end position="63"/>
    </location>
</feature>
<dbReference type="Pfam" id="PF25583">
    <property type="entry name" value="WCX"/>
    <property type="match status" value="1"/>
</dbReference>
<dbReference type="PANTHER" id="PTHR34580">
    <property type="match status" value="1"/>
</dbReference>
<dbReference type="InterPro" id="IPR001034">
    <property type="entry name" value="DeoR_HTH"/>
</dbReference>